<dbReference type="Gene3D" id="3.30.1490.300">
    <property type="match status" value="1"/>
</dbReference>
<feature type="domain" description="SHS2" evidence="1">
    <location>
        <begin position="9"/>
        <end position="176"/>
    </location>
</feature>
<dbReference type="EMBL" id="LSRS01000001">
    <property type="protein sequence ID" value="KAF1086579.1"/>
    <property type="molecule type" value="Genomic_DNA"/>
</dbReference>
<dbReference type="CDD" id="cd24049">
    <property type="entry name" value="ASKHA_NBD_PilM"/>
    <property type="match status" value="1"/>
</dbReference>
<dbReference type="SUPFAM" id="SSF53067">
    <property type="entry name" value="Actin-like ATPase domain"/>
    <property type="match status" value="1"/>
</dbReference>
<dbReference type="OrthoDB" id="1803742at2"/>
<dbReference type="PANTHER" id="PTHR32432">
    <property type="entry name" value="CELL DIVISION PROTEIN FTSA-RELATED"/>
    <property type="match status" value="1"/>
</dbReference>
<keyword evidence="3" id="KW-1185">Reference proteome</keyword>
<dbReference type="InterPro" id="IPR003494">
    <property type="entry name" value="SHS2_FtsA"/>
</dbReference>
<evidence type="ECO:0000313" key="3">
    <source>
        <dbReference type="Proteomes" id="UP000798488"/>
    </source>
</evidence>
<reference evidence="2" key="1">
    <citation type="submission" date="2016-02" db="EMBL/GenBank/DDBJ databases">
        <title>Draft Genome Sequence of Sporotomaculum syntrophicum Strain FB, a Syntrophic Benzoate Degrader.</title>
        <authorList>
            <person name="Nobu M.K."/>
            <person name="Narihiro T."/>
            <person name="Qiu Y.-L."/>
            <person name="Ohashi A."/>
            <person name="Liu W.-T."/>
            <person name="Yuji S."/>
        </authorList>
    </citation>
    <scope>NUCLEOTIDE SEQUENCE</scope>
    <source>
        <strain evidence="2">FB</strain>
    </source>
</reference>
<dbReference type="NCBIfam" id="TIGR01175">
    <property type="entry name" value="pilM"/>
    <property type="match status" value="1"/>
</dbReference>
<comment type="caution">
    <text evidence="2">The sequence shown here is derived from an EMBL/GenBank/DDBJ whole genome shotgun (WGS) entry which is preliminary data.</text>
</comment>
<dbReference type="RefSeq" id="WP_161820724.1">
    <property type="nucleotide sequence ID" value="NZ_LSRS01000001.1"/>
</dbReference>
<organism evidence="2 3">
    <name type="scientific">Sporotomaculum syntrophicum</name>
    <dbReference type="NCBI Taxonomy" id="182264"/>
    <lineage>
        <taxon>Bacteria</taxon>
        <taxon>Bacillati</taxon>
        <taxon>Bacillota</taxon>
        <taxon>Clostridia</taxon>
        <taxon>Eubacteriales</taxon>
        <taxon>Desulfallaceae</taxon>
        <taxon>Sporotomaculum</taxon>
    </lineage>
</organism>
<accession>A0A9D3B048</accession>
<dbReference type="InterPro" id="IPR050696">
    <property type="entry name" value="FtsA/MreB"/>
</dbReference>
<sequence length="355" mass="37975">MQLLKSADAVGLELDTGIIRVVSLSGVKHAPSLVAAGEITIPEDAVSEGVVADVDAVASALEELWAKARIGSREVTLGISNQGVLMRLTNFPKIPDNKLSQALHFQAGEYLPISPDEMVLDYAVMGEIDGDNGRLLQILLVAARRDLLDKSLQAVQKAALVPRVVDAVPLALMRTLPAERLKSSLLLADISNGLTTLLLVTDGIPRFARVIPHSLKSYACELDKPLEELLQAVCQAAASAQDNRLPGEHASDTGQAAAGSPSVWELALANDIRSSIGYYMTQTEEVAVDALIISGRGARLAGLTEYLQAEIELPVEIIDPLVNIKDYIRVKDVDLQRKGPDFAVAIGLALRGLEE</sequence>
<name>A0A9D3B048_9FIRM</name>
<evidence type="ECO:0000313" key="2">
    <source>
        <dbReference type="EMBL" id="KAF1086579.1"/>
    </source>
</evidence>
<dbReference type="PIRSF" id="PIRSF019169">
    <property type="entry name" value="PilM"/>
    <property type="match status" value="1"/>
</dbReference>
<gene>
    <name evidence="2" type="ORF">SPSYN_00298</name>
</gene>
<protein>
    <submittedName>
        <fullName evidence="2">Competence protein A</fullName>
    </submittedName>
</protein>
<dbReference type="Gene3D" id="3.30.420.40">
    <property type="match status" value="2"/>
</dbReference>
<dbReference type="SMART" id="SM00842">
    <property type="entry name" value="FtsA"/>
    <property type="match status" value="1"/>
</dbReference>
<proteinExistence type="predicted"/>
<dbReference type="InterPro" id="IPR005883">
    <property type="entry name" value="PilM"/>
</dbReference>
<dbReference type="Pfam" id="PF11104">
    <property type="entry name" value="PilM_2"/>
    <property type="match status" value="1"/>
</dbReference>
<evidence type="ECO:0000259" key="1">
    <source>
        <dbReference type="SMART" id="SM00842"/>
    </source>
</evidence>
<dbReference type="InterPro" id="IPR043129">
    <property type="entry name" value="ATPase_NBD"/>
</dbReference>
<dbReference type="GO" id="GO:0051301">
    <property type="term" value="P:cell division"/>
    <property type="evidence" value="ECO:0007669"/>
    <property type="project" value="InterPro"/>
</dbReference>
<dbReference type="AlphaFoldDB" id="A0A9D3B048"/>
<dbReference type="PANTHER" id="PTHR32432:SF3">
    <property type="entry name" value="ETHANOLAMINE UTILIZATION PROTEIN EUTJ"/>
    <property type="match status" value="1"/>
</dbReference>
<dbReference type="Proteomes" id="UP000798488">
    <property type="component" value="Unassembled WGS sequence"/>
</dbReference>